<comment type="similarity">
    <text evidence="2 9">Belongs to the major facilitator superfamily. Sugar transporter (TC 2.A.1.1) family.</text>
</comment>
<evidence type="ECO:0000256" key="9">
    <source>
        <dbReference type="RuleBase" id="RU003346"/>
    </source>
</evidence>
<dbReference type="PANTHER" id="PTHR48020:SF12">
    <property type="entry name" value="PROTON MYO-INOSITOL COTRANSPORTER"/>
    <property type="match status" value="1"/>
</dbReference>
<evidence type="ECO:0000256" key="5">
    <source>
        <dbReference type="ARBA" id="ARBA00022597"/>
    </source>
</evidence>
<dbReference type="InterPro" id="IPR036259">
    <property type="entry name" value="MFS_trans_sf"/>
</dbReference>
<feature type="transmembrane region" description="Helical" evidence="10">
    <location>
        <begin position="86"/>
        <end position="104"/>
    </location>
</feature>
<dbReference type="PROSITE" id="PS00217">
    <property type="entry name" value="SUGAR_TRANSPORT_2"/>
    <property type="match status" value="1"/>
</dbReference>
<name>A0A917ALS8_9MICC</name>
<dbReference type="FunFam" id="1.20.1250.20:FF:000122">
    <property type="entry name" value="D-xylose transporter XylE"/>
    <property type="match status" value="1"/>
</dbReference>
<dbReference type="RefSeq" id="WP_188682556.1">
    <property type="nucleotide sequence ID" value="NZ_BMIS01000002.1"/>
</dbReference>
<evidence type="ECO:0000256" key="2">
    <source>
        <dbReference type="ARBA" id="ARBA00010992"/>
    </source>
</evidence>
<evidence type="ECO:0000256" key="10">
    <source>
        <dbReference type="SAM" id="Phobius"/>
    </source>
</evidence>
<keyword evidence="5" id="KW-0762">Sugar transport</keyword>
<dbReference type="InterPro" id="IPR047984">
    <property type="entry name" value="XylE-like"/>
</dbReference>
<dbReference type="NCBIfam" id="TIGR00879">
    <property type="entry name" value="SP"/>
    <property type="match status" value="1"/>
</dbReference>
<feature type="transmembrane region" description="Helical" evidence="10">
    <location>
        <begin position="185"/>
        <end position="204"/>
    </location>
</feature>
<feature type="transmembrane region" description="Helical" evidence="10">
    <location>
        <begin position="305"/>
        <end position="326"/>
    </location>
</feature>
<dbReference type="InterPro" id="IPR003663">
    <property type="entry name" value="Sugar/inositol_transpt"/>
</dbReference>
<gene>
    <name evidence="12" type="ORF">GCM10011401_04960</name>
</gene>
<evidence type="ECO:0000256" key="1">
    <source>
        <dbReference type="ARBA" id="ARBA00004651"/>
    </source>
</evidence>
<protein>
    <submittedName>
        <fullName evidence="12">MFS transporter</fullName>
    </submittedName>
</protein>
<dbReference type="InterPro" id="IPR020846">
    <property type="entry name" value="MFS_dom"/>
</dbReference>
<reference evidence="12" key="1">
    <citation type="journal article" date="2014" name="Int. J. Syst. Evol. Microbiol.">
        <title>Complete genome sequence of Corynebacterium casei LMG S-19264T (=DSM 44701T), isolated from a smear-ripened cheese.</title>
        <authorList>
            <consortium name="US DOE Joint Genome Institute (JGI-PGF)"/>
            <person name="Walter F."/>
            <person name="Albersmeier A."/>
            <person name="Kalinowski J."/>
            <person name="Ruckert C."/>
        </authorList>
    </citation>
    <scope>NUCLEOTIDE SEQUENCE</scope>
    <source>
        <strain evidence="12">CGMCC 1.15388</strain>
    </source>
</reference>
<feature type="transmembrane region" description="Helical" evidence="10">
    <location>
        <begin position="374"/>
        <end position="398"/>
    </location>
</feature>
<dbReference type="InterPro" id="IPR050814">
    <property type="entry name" value="Myo-inositol_Transporter"/>
</dbReference>
<dbReference type="Pfam" id="PF00083">
    <property type="entry name" value="Sugar_tr"/>
    <property type="match status" value="1"/>
</dbReference>
<dbReference type="SUPFAM" id="SSF103473">
    <property type="entry name" value="MFS general substrate transporter"/>
    <property type="match status" value="1"/>
</dbReference>
<feature type="domain" description="Major facilitator superfamily (MFS) profile" evidence="11">
    <location>
        <begin position="19"/>
        <end position="464"/>
    </location>
</feature>
<keyword evidence="8 10" id="KW-0472">Membrane</keyword>
<dbReference type="PANTHER" id="PTHR48020">
    <property type="entry name" value="PROTON MYO-INOSITOL COTRANSPORTER"/>
    <property type="match status" value="1"/>
</dbReference>
<keyword evidence="7 10" id="KW-1133">Transmembrane helix</keyword>
<evidence type="ECO:0000259" key="11">
    <source>
        <dbReference type="PROSITE" id="PS50850"/>
    </source>
</evidence>
<feature type="transmembrane region" description="Helical" evidence="10">
    <location>
        <begin position="264"/>
        <end position="289"/>
    </location>
</feature>
<keyword evidence="13" id="KW-1185">Reference proteome</keyword>
<keyword evidence="3 9" id="KW-0813">Transport</keyword>
<feature type="transmembrane region" description="Helical" evidence="10">
    <location>
        <begin position="143"/>
        <end position="165"/>
    </location>
</feature>
<evidence type="ECO:0000256" key="7">
    <source>
        <dbReference type="ARBA" id="ARBA00022989"/>
    </source>
</evidence>
<evidence type="ECO:0000256" key="6">
    <source>
        <dbReference type="ARBA" id="ARBA00022692"/>
    </source>
</evidence>
<dbReference type="Gene3D" id="1.20.1250.20">
    <property type="entry name" value="MFS general substrate transporter like domains"/>
    <property type="match status" value="2"/>
</dbReference>
<keyword evidence="4" id="KW-1003">Cell membrane</keyword>
<accession>A0A917ALS8</accession>
<organism evidence="12 13">
    <name type="scientific">Nesterenkonia cremea</name>
    <dbReference type="NCBI Taxonomy" id="1882340"/>
    <lineage>
        <taxon>Bacteria</taxon>
        <taxon>Bacillati</taxon>
        <taxon>Actinomycetota</taxon>
        <taxon>Actinomycetes</taxon>
        <taxon>Micrococcales</taxon>
        <taxon>Micrococcaceae</taxon>
        <taxon>Nesterenkonia</taxon>
    </lineage>
</organism>
<feature type="transmembrane region" description="Helical" evidence="10">
    <location>
        <begin position="333"/>
        <end position="354"/>
    </location>
</feature>
<keyword evidence="6 10" id="KW-0812">Transmembrane</keyword>
<feature type="transmembrane region" description="Helical" evidence="10">
    <location>
        <begin position="439"/>
        <end position="460"/>
    </location>
</feature>
<feature type="transmembrane region" description="Helical" evidence="10">
    <location>
        <begin position="53"/>
        <end position="74"/>
    </location>
</feature>
<feature type="transmembrane region" description="Helical" evidence="10">
    <location>
        <begin position="110"/>
        <end position="131"/>
    </location>
</feature>
<dbReference type="AlphaFoldDB" id="A0A917ALS8"/>
<comment type="subcellular location">
    <subcellularLocation>
        <location evidence="1">Cell membrane</location>
        <topology evidence="1">Multi-pass membrane protein</topology>
    </subcellularLocation>
</comment>
<dbReference type="InterPro" id="IPR005828">
    <property type="entry name" value="MFS_sugar_transport-like"/>
</dbReference>
<dbReference type="Proteomes" id="UP000633136">
    <property type="component" value="Unassembled WGS sequence"/>
</dbReference>
<evidence type="ECO:0000256" key="4">
    <source>
        <dbReference type="ARBA" id="ARBA00022475"/>
    </source>
</evidence>
<dbReference type="CDD" id="cd17359">
    <property type="entry name" value="MFS_XylE_like"/>
    <property type="match status" value="1"/>
</dbReference>
<feature type="transmembrane region" description="Helical" evidence="10">
    <location>
        <begin position="410"/>
        <end position="433"/>
    </location>
</feature>
<dbReference type="PRINTS" id="PR00171">
    <property type="entry name" value="SUGRTRNSPORT"/>
</dbReference>
<dbReference type="PROSITE" id="PS50850">
    <property type="entry name" value="MFS"/>
    <property type="match status" value="1"/>
</dbReference>
<reference evidence="12" key="2">
    <citation type="submission" date="2020-09" db="EMBL/GenBank/DDBJ databases">
        <authorList>
            <person name="Sun Q."/>
            <person name="Zhou Y."/>
        </authorList>
    </citation>
    <scope>NUCLEOTIDE SEQUENCE</scope>
    <source>
        <strain evidence="12">CGMCC 1.15388</strain>
    </source>
</reference>
<evidence type="ECO:0000313" key="12">
    <source>
        <dbReference type="EMBL" id="GGE61093.1"/>
    </source>
</evidence>
<feature type="transmembrane region" description="Helical" evidence="10">
    <location>
        <begin position="16"/>
        <end position="41"/>
    </location>
</feature>
<dbReference type="EMBL" id="BMIS01000002">
    <property type="protein sequence ID" value="GGE61093.1"/>
    <property type="molecule type" value="Genomic_DNA"/>
</dbReference>
<sequence>MTSVRSTSSETNSGSVAWVVLVAAFGGFLFGFDVAVINGAVQPLQEEFDLGELSLGFAVASGLLGAMLGAWVGGPIVDRIGRVRSMQIAAVLFFLSAILSGLAFTAFDFVLWRILGGIGVGMASVLAPAYIAEVAPTRMRGRLGSMWQMAIVLGIFFSAVSNAFLANLAGGAGSEFWLGLDTWRWMLIAEAVPALIYGLLALSIPESPRYLVGRGQEDKARRVLSEIVGISGREELDQKVAEIRETINFEARQKLKDLMASGKIMPIVWVGIGLAVFQQFVGINVIFFYSDTLWQSVGIPEEQSLLIQIISTSVNVLFTVVGIVIVDKVGRRIPLAVGSAGMTVTLGVLVLAFSQAEVQNAADGAVTLPEPWNLIALIAANLFVAFFAATWGPFMWLLLGEMFPNRIRAVALGVTAAFNWLANFVISLFFPYMAELSLVFAYGLYAVVALISLIFVLKWVPETKGRELEDMQEGAYQRPER</sequence>
<evidence type="ECO:0000256" key="3">
    <source>
        <dbReference type="ARBA" id="ARBA00022448"/>
    </source>
</evidence>
<evidence type="ECO:0000256" key="8">
    <source>
        <dbReference type="ARBA" id="ARBA00023136"/>
    </source>
</evidence>
<dbReference type="GO" id="GO:0022857">
    <property type="term" value="F:transmembrane transporter activity"/>
    <property type="evidence" value="ECO:0007669"/>
    <property type="project" value="InterPro"/>
</dbReference>
<dbReference type="PROSITE" id="PS00216">
    <property type="entry name" value="SUGAR_TRANSPORT_1"/>
    <property type="match status" value="1"/>
</dbReference>
<comment type="caution">
    <text evidence="12">The sequence shown here is derived from an EMBL/GenBank/DDBJ whole genome shotgun (WGS) entry which is preliminary data.</text>
</comment>
<dbReference type="GO" id="GO:0005886">
    <property type="term" value="C:plasma membrane"/>
    <property type="evidence" value="ECO:0007669"/>
    <property type="project" value="UniProtKB-SubCell"/>
</dbReference>
<proteinExistence type="inferred from homology"/>
<dbReference type="InterPro" id="IPR005829">
    <property type="entry name" value="Sugar_transporter_CS"/>
</dbReference>
<evidence type="ECO:0000313" key="13">
    <source>
        <dbReference type="Proteomes" id="UP000633136"/>
    </source>
</evidence>